<proteinExistence type="predicted"/>
<evidence type="ECO:0000313" key="10">
    <source>
        <dbReference type="EMBL" id="MCL7040630.1"/>
    </source>
</evidence>
<protein>
    <recommendedName>
        <fullName evidence="12">Oberon PHD finger domain-containing protein</fullName>
    </recommendedName>
</protein>
<keyword evidence="3" id="KW-0863">Zinc-finger</keyword>
<dbReference type="Pfam" id="PF07227">
    <property type="entry name" value="PHD_Oberon"/>
    <property type="match status" value="1"/>
</dbReference>
<name>A0AA41VG68_PAPNU</name>
<keyword evidence="6" id="KW-0175">Coiled coil</keyword>
<evidence type="ECO:0008006" key="12">
    <source>
        <dbReference type="Google" id="ProtNLM"/>
    </source>
</evidence>
<feature type="domain" description="Oberon-like PHD finger" evidence="7">
    <location>
        <begin position="158"/>
        <end position="290"/>
    </location>
</feature>
<feature type="domain" description="DUF7615" evidence="9">
    <location>
        <begin position="360"/>
        <end position="468"/>
    </location>
</feature>
<dbReference type="AlphaFoldDB" id="A0AA41VG68"/>
<evidence type="ECO:0000313" key="11">
    <source>
        <dbReference type="Proteomes" id="UP001177140"/>
    </source>
</evidence>
<evidence type="ECO:0000256" key="3">
    <source>
        <dbReference type="ARBA" id="ARBA00022771"/>
    </source>
</evidence>
<comment type="subcellular location">
    <subcellularLocation>
        <location evidence="1">Nucleus</location>
    </subcellularLocation>
</comment>
<dbReference type="GO" id="GO:0008270">
    <property type="term" value="F:zinc ion binding"/>
    <property type="evidence" value="ECO:0007669"/>
    <property type="project" value="UniProtKB-KW"/>
</dbReference>
<dbReference type="Pfam" id="PF24590">
    <property type="entry name" value="DUF7615"/>
    <property type="match status" value="1"/>
</dbReference>
<dbReference type="Pfam" id="PF23299">
    <property type="entry name" value="DUF7081"/>
    <property type="match status" value="1"/>
</dbReference>
<feature type="domain" description="DUF7081" evidence="8">
    <location>
        <begin position="32"/>
        <end position="123"/>
    </location>
</feature>
<keyword evidence="2" id="KW-0479">Metal-binding</keyword>
<dbReference type="PANTHER" id="PTHR33345">
    <property type="entry name" value="ADAPTER PROTEIN, PUTATIVE-RELATED"/>
    <property type="match status" value="1"/>
</dbReference>
<evidence type="ECO:0000256" key="6">
    <source>
        <dbReference type="SAM" id="Coils"/>
    </source>
</evidence>
<dbReference type="Proteomes" id="UP001177140">
    <property type="component" value="Unassembled WGS sequence"/>
</dbReference>
<evidence type="ECO:0000259" key="8">
    <source>
        <dbReference type="Pfam" id="PF23299"/>
    </source>
</evidence>
<gene>
    <name evidence="10" type="ORF">MKW94_004131</name>
</gene>
<feature type="coiled-coil region" evidence="6">
    <location>
        <begin position="376"/>
        <end position="410"/>
    </location>
</feature>
<dbReference type="InterPro" id="IPR032881">
    <property type="entry name" value="Oberon-like_PHD"/>
</dbReference>
<dbReference type="PANTHER" id="PTHR33345:SF6">
    <property type="entry name" value="OS03G0747200 PROTEIN"/>
    <property type="match status" value="1"/>
</dbReference>
<sequence>MNTNHLEVGSGSPMENSGSKGVLKINGLVLRPVVSGETGEGLPYAPADWPKPGDVWRWKAGKRKSINGLMQDRYIYLPTSLQTSALGRKGFASKLSLQEFIKKEYPTVDLDHFFSTFSWKMPSTDYDPDACSSGRSKENLRKPYGSKIKIESMKCRVGNKKCSLQQSTKRRSLPTIDCDICCSESGFCRECCCILCCKTIDSGYQGYSYIRCQAKGNENLNYVCGHIAHIECALRTHMAGTIGGSIGLDAEYYCRRCDKRTDLIPHVELILQTCESHNSKDDIDKILNMVLYILRGSRKEKAKKLLKRSNLVLAKLNGGNCLDEIWNVEDNNVSEVFAGSREVVESQHSKDSTVCITSEHRVDSSKLDDEINKVLADLVESQADEYRIAMDNLNAQKKILLDLYQQLETDRSELAKRTSSEIDQGVDNLIHDFSSKVNQIKIEVVKLREMEKVAKGYGMVPKDTLTAHFGLQIED</sequence>
<comment type="caution">
    <text evidence="10">The sequence shown here is derived from an EMBL/GenBank/DDBJ whole genome shotgun (WGS) entry which is preliminary data.</text>
</comment>
<dbReference type="GO" id="GO:0005634">
    <property type="term" value="C:nucleus"/>
    <property type="evidence" value="ECO:0007669"/>
    <property type="project" value="UniProtKB-SubCell"/>
</dbReference>
<evidence type="ECO:0000256" key="5">
    <source>
        <dbReference type="ARBA" id="ARBA00023242"/>
    </source>
</evidence>
<dbReference type="EMBL" id="JAJJMA010214828">
    <property type="protein sequence ID" value="MCL7040630.1"/>
    <property type="molecule type" value="Genomic_DNA"/>
</dbReference>
<evidence type="ECO:0000259" key="9">
    <source>
        <dbReference type="Pfam" id="PF24590"/>
    </source>
</evidence>
<dbReference type="InterPro" id="IPR056034">
    <property type="entry name" value="DUF7615"/>
</dbReference>
<keyword evidence="4" id="KW-0862">Zinc</keyword>
<evidence type="ECO:0000256" key="2">
    <source>
        <dbReference type="ARBA" id="ARBA00022723"/>
    </source>
</evidence>
<accession>A0AA41VG68</accession>
<evidence type="ECO:0000259" key="7">
    <source>
        <dbReference type="Pfam" id="PF07227"/>
    </source>
</evidence>
<reference evidence="10" key="1">
    <citation type="submission" date="2022-03" db="EMBL/GenBank/DDBJ databases">
        <title>A functionally conserved STORR gene fusion in Papaver species that diverged 16.8 million years ago.</title>
        <authorList>
            <person name="Catania T."/>
        </authorList>
    </citation>
    <scope>NUCLEOTIDE SEQUENCE</scope>
    <source>
        <strain evidence="10">S-191538</strain>
    </source>
</reference>
<keyword evidence="5" id="KW-0539">Nucleus</keyword>
<evidence type="ECO:0000256" key="4">
    <source>
        <dbReference type="ARBA" id="ARBA00022833"/>
    </source>
</evidence>
<dbReference type="InterPro" id="IPR055508">
    <property type="entry name" value="DUF7081"/>
</dbReference>
<evidence type="ECO:0000256" key="1">
    <source>
        <dbReference type="ARBA" id="ARBA00004123"/>
    </source>
</evidence>
<keyword evidence="11" id="KW-1185">Reference proteome</keyword>
<organism evidence="10 11">
    <name type="scientific">Papaver nudicaule</name>
    <name type="common">Iceland poppy</name>
    <dbReference type="NCBI Taxonomy" id="74823"/>
    <lineage>
        <taxon>Eukaryota</taxon>
        <taxon>Viridiplantae</taxon>
        <taxon>Streptophyta</taxon>
        <taxon>Embryophyta</taxon>
        <taxon>Tracheophyta</taxon>
        <taxon>Spermatophyta</taxon>
        <taxon>Magnoliopsida</taxon>
        <taxon>Ranunculales</taxon>
        <taxon>Papaveraceae</taxon>
        <taxon>Papaveroideae</taxon>
        <taxon>Papaver</taxon>
    </lineage>
</organism>